<name>A0ABY5RDK5_HALLR</name>
<dbReference type="RefSeq" id="WP_258302091.1">
    <property type="nucleotide sequence ID" value="NZ_CP078063.1"/>
</dbReference>
<keyword evidence="2" id="KW-1185">Reference proteome</keyword>
<sequence length="149" mass="16792">MSANPVLEVIDVQPTDVEQTRDYYVAEARSVGVDDDFVDDFDAVLSHAAESLRHAPTEPHARSWVRQMEGWVAQMYATIHDIPVQAAYAHLDDAGYVVSTYWGRPIVKLEEMYGDEELQKIVTAAEKSEEELAALKDWEREQGIRPGDA</sequence>
<proteinExistence type="predicted"/>
<dbReference type="EMBL" id="CP078063">
    <property type="protein sequence ID" value="UVE49665.1"/>
    <property type="molecule type" value="Genomic_DNA"/>
</dbReference>
<dbReference type="Proteomes" id="UP001058330">
    <property type="component" value="Chromosome"/>
</dbReference>
<dbReference type="GeneID" id="74529679"/>
<evidence type="ECO:0000313" key="1">
    <source>
        <dbReference type="EMBL" id="UVE49665.1"/>
    </source>
</evidence>
<evidence type="ECO:0000313" key="2">
    <source>
        <dbReference type="Proteomes" id="UP001058330"/>
    </source>
</evidence>
<accession>A0ABY5RDK5</accession>
<gene>
    <name evidence="1" type="ORF">KU306_12195</name>
</gene>
<protein>
    <submittedName>
        <fullName evidence="1">Uncharacterized protein</fullName>
    </submittedName>
</protein>
<reference evidence="1" key="1">
    <citation type="submission" date="2021-07" db="EMBL/GenBank/DDBJ databases">
        <title>Studies on halocins as antimicrobial molecules from haloarchaea.</title>
        <authorList>
            <person name="Kumar S."/>
            <person name="Khare S.K."/>
        </authorList>
    </citation>
    <scope>NUCLEOTIDE SEQUENCE</scope>
    <source>
        <strain evidence="1">NCIM 5678</strain>
    </source>
</reference>
<organism evidence="1 2">
    <name type="scientific">Haloferax larsenii</name>
    <dbReference type="NCBI Taxonomy" id="302484"/>
    <lineage>
        <taxon>Archaea</taxon>
        <taxon>Methanobacteriati</taxon>
        <taxon>Methanobacteriota</taxon>
        <taxon>Stenosarchaea group</taxon>
        <taxon>Halobacteria</taxon>
        <taxon>Halobacteriales</taxon>
        <taxon>Haloferacaceae</taxon>
        <taxon>Haloferax</taxon>
    </lineage>
</organism>